<gene>
    <name evidence="2" type="ORF">O3P69_003154</name>
</gene>
<dbReference type="EMBL" id="JARAKH010000010">
    <property type="protein sequence ID" value="KAK8400249.1"/>
    <property type="molecule type" value="Genomic_DNA"/>
</dbReference>
<reference evidence="2 3" key="1">
    <citation type="submission" date="2023-03" db="EMBL/GenBank/DDBJ databases">
        <title>High-quality genome of Scylla paramamosain provides insights in environmental adaptation.</title>
        <authorList>
            <person name="Zhang L."/>
        </authorList>
    </citation>
    <scope>NUCLEOTIDE SEQUENCE [LARGE SCALE GENOMIC DNA]</scope>
    <source>
        <strain evidence="2">LZ_2023a</strain>
        <tissue evidence="2">Muscle</tissue>
    </source>
</reference>
<name>A0AAW0UM30_SCYPA</name>
<dbReference type="EMBL" id="JARAKH010000010">
    <property type="protein sequence ID" value="KAK8400248.1"/>
    <property type="molecule type" value="Genomic_DNA"/>
</dbReference>
<feature type="transmembrane region" description="Helical" evidence="1">
    <location>
        <begin position="93"/>
        <end position="114"/>
    </location>
</feature>
<feature type="transmembrane region" description="Helical" evidence="1">
    <location>
        <begin position="126"/>
        <end position="148"/>
    </location>
</feature>
<feature type="transmembrane region" description="Helical" evidence="1">
    <location>
        <begin position="12"/>
        <end position="39"/>
    </location>
</feature>
<keyword evidence="3" id="KW-1185">Reference proteome</keyword>
<dbReference type="Proteomes" id="UP001487740">
    <property type="component" value="Unassembled WGS sequence"/>
</dbReference>
<dbReference type="PANTHER" id="PTHR36694:SF11">
    <property type="entry name" value="LP21121P-RELATED"/>
    <property type="match status" value="1"/>
</dbReference>
<keyword evidence="1" id="KW-0472">Membrane</keyword>
<dbReference type="PANTHER" id="PTHR36694">
    <property type="entry name" value="PASIFLORA 1, ISOFORM A-RELATED"/>
    <property type="match status" value="1"/>
</dbReference>
<protein>
    <recommendedName>
        <fullName evidence="4">Transmembrane protein</fullName>
    </recommendedName>
</protein>
<dbReference type="AlphaFoldDB" id="A0AAW0UM30"/>
<evidence type="ECO:0000313" key="2">
    <source>
        <dbReference type="EMBL" id="KAK8400248.1"/>
    </source>
</evidence>
<keyword evidence="1" id="KW-1133">Transmembrane helix</keyword>
<accession>A0AAW0UM30</accession>
<evidence type="ECO:0000313" key="3">
    <source>
        <dbReference type="Proteomes" id="UP001487740"/>
    </source>
</evidence>
<sequence length="170" mass="19421">MRPSCSCNCSSLSLRVGVLVIAVVELAYDIFGFGFTTWRVVQTSYEYDAMGEQRQPKDIVLVTVAVVGSTIDLLFSVMLIHGVIKENVMQVMAWWWWSLSLRMLLILKIIWVLVYDIKNNQPVGVAIVVLTFIMTISILVLVVVRTYANYLKRKKMLAYLSLDEHQDQDV</sequence>
<feature type="transmembrane region" description="Helical" evidence="1">
    <location>
        <begin position="59"/>
        <end position="81"/>
    </location>
</feature>
<evidence type="ECO:0008006" key="4">
    <source>
        <dbReference type="Google" id="ProtNLM"/>
    </source>
</evidence>
<keyword evidence="1" id="KW-0812">Transmembrane</keyword>
<proteinExistence type="predicted"/>
<organism evidence="2 3">
    <name type="scientific">Scylla paramamosain</name>
    <name type="common">Mud crab</name>
    <dbReference type="NCBI Taxonomy" id="85552"/>
    <lineage>
        <taxon>Eukaryota</taxon>
        <taxon>Metazoa</taxon>
        <taxon>Ecdysozoa</taxon>
        <taxon>Arthropoda</taxon>
        <taxon>Crustacea</taxon>
        <taxon>Multicrustacea</taxon>
        <taxon>Malacostraca</taxon>
        <taxon>Eumalacostraca</taxon>
        <taxon>Eucarida</taxon>
        <taxon>Decapoda</taxon>
        <taxon>Pleocyemata</taxon>
        <taxon>Brachyura</taxon>
        <taxon>Eubrachyura</taxon>
        <taxon>Portunoidea</taxon>
        <taxon>Portunidae</taxon>
        <taxon>Portuninae</taxon>
        <taxon>Scylla</taxon>
    </lineage>
</organism>
<dbReference type="EMBL" id="JARAKH010000010">
    <property type="protein sequence ID" value="KAK8400250.1"/>
    <property type="molecule type" value="Genomic_DNA"/>
</dbReference>
<comment type="caution">
    <text evidence="2">The sequence shown here is derived from an EMBL/GenBank/DDBJ whole genome shotgun (WGS) entry which is preliminary data.</text>
</comment>
<evidence type="ECO:0000256" key="1">
    <source>
        <dbReference type="SAM" id="Phobius"/>
    </source>
</evidence>